<dbReference type="InterPro" id="IPR007400">
    <property type="entry name" value="PrpF-like"/>
</dbReference>
<evidence type="ECO:0000313" key="4">
    <source>
        <dbReference type="Proteomes" id="UP001519362"/>
    </source>
</evidence>
<dbReference type="Pfam" id="PF04303">
    <property type="entry name" value="PrpF"/>
    <property type="match status" value="1"/>
</dbReference>
<proteinExistence type="inferred from homology"/>
<dbReference type="SUPFAM" id="SSF54506">
    <property type="entry name" value="Diaminopimelate epimerase-like"/>
    <property type="match status" value="2"/>
</dbReference>
<sequence>MPADGIRCMLMRGGTSKGAYFLAEDLPGDRRERDALLLRIMGSPDPRQIDGIGGAHPLTSKVAVISPSDVDDADVDYLFLQVGVDEPIVTDRQNCGNLLAGVGPFAIERGLVPVGTETTRVRIHMVNTGGRCTATVRMPGGVVSETGDLAIEGVPGTAAPIGLDFLDVEGSSTGALFPTGSVRDEIYGVPVTCVDAGMPSVIVSRPRSGGAITARTFIPHRVHQSIGVLGALTLAAGALAVGSVAHDCAALPATDEPFVAEHPTGSFAVDVALAREAGRWRLTRAASLRTARTLFDGRVFPAHPTSSLSSSPSERTAS</sequence>
<dbReference type="GO" id="GO:0016853">
    <property type="term" value="F:isomerase activity"/>
    <property type="evidence" value="ECO:0007669"/>
    <property type="project" value="UniProtKB-KW"/>
</dbReference>
<keyword evidence="4" id="KW-1185">Reference proteome</keyword>
<dbReference type="EC" id="5.3.2.8" evidence="3"/>
<dbReference type="PANTHER" id="PTHR43709">
    <property type="entry name" value="ACONITATE ISOMERASE-RELATED"/>
    <property type="match status" value="1"/>
</dbReference>
<dbReference type="Proteomes" id="UP001519362">
    <property type="component" value="Unassembled WGS sequence"/>
</dbReference>
<keyword evidence="2 3" id="KW-0413">Isomerase</keyword>
<reference evidence="3 4" key="1">
    <citation type="submission" date="2021-03" db="EMBL/GenBank/DDBJ databases">
        <title>Sequencing the genomes of 1000 actinobacteria strains.</title>
        <authorList>
            <person name="Klenk H.-P."/>
        </authorList>
    </citation>
    <scope>NUCLEOTIDE SEQUENCE [LARGE SCALE GENOMIC DNA]</scope>
    <source>
        <strain evidence="3 4">DSM 24221</strain>
    </source>
</reference>
<dbReference type="EMBL" id="JAGIOL010000001">
    <property type="protein sequence ID" value="MBP2437358.1"/>
    <property type="molecule type" value="Genomic_DNA"/>
</dbReference>
<accession>A0ABS4ZK02</accession>
<dbReference type="PANTHER" id="PTHR43709:SF3">
    <property type="entry name" value="ISOMERASE YBHH-RELATED"/>
    <property type="match status" value="1"/>
</dbReference>
<evidence type="ECO:0000313" key="3">
    <source>
        <dbReference type="EMBL" id="MBP2437358.1"/>
    </source>
</evidence>
<dbReference type="RefSeq" id="WP_165134191.1">
    <property type="nucleotide sequence ID" value="NZ_CP049253.1"/>
</dbReference>
<comment type="caution">
    <text evidence="3">The sequence shown here is derived from an EMBL/GenBank/DDBJ whole genome shotgun (WGS) entry which is preliminary data.</text>
</comment>
<comment type="similarity">
    <text evidence="1">Belongs to the PrpF family.</text>
</comment>
<organism evidence="3 4">
    <name type="scientific">Microbacterium amylolyticum</name>
    <dbReference type="NCBI Taxonomy" id="936337"/>
    <lineage>
        <taxon>Bacteria</taxon>
        <taxon>Bacillati</taxon>
        <taxon>Actinomycetota</taxon>
        <taxon>Actinomycetes</taxon>
        <taxon>Micrococcales</taxon>
        <taxon>Microbacteriaceae</taxon>
        <taxon>Microbacterium</taxon>
    </lineage>
</organism>
<name>A0ABS4ZK02_9MICO</name>
<gene>
    <name evidence="3" type="ORF">JOF34_001944</name>
</gene>
<protein>
    <submittedName>
        <fullName evidence="3">4-oxalomesaconate tautomerase</fullName>
        <ecNumber evidence="3">5.3.2.8</ecNumber>
    </submittedName>
</protein>
<evidence type="ECO:0000256" key="1">
    <source>
        <dbReference type="ARBA" id="ARBA00007673"/>
    </source>
</evidence>
<dbReference type="Gene3D" id="3.10.310.10">
    <property type="entry name" value="Diaminopimelate Epimerase, Chain A, domain 1"/>
    <property type="match status" value="3"/>
</dbReference>
<evidence type="ECO:0000256" key="2">
    <source>
        <dbReference type="ARBA" id="ARBA00023235"/>
    </source>
</evidence>